<keyword evidence="7" id="KW-0539">Nucleus</keyword>
<dbReference type="SUPFAM" id="SSF54928">
    <property type="entry name" value="RNA-binding domain, RBD"/>
    <property type="match status" value="1"/>
</dbReference>
<dbReference type="GO" id="GO:0007399">
    <property type="term" value="P:nervous system development"/>
    <property type="evidence" value="ECO:0007669"/>
    <property type="project" value="InterPro"/>
</dbReference>
<dbReference type="SMART" id="SM00360">
    <property type="entry name" value="RRM"/>
    <property type="match status" value="1"/>
</dbReference>
<dbReference type="GO" id="GO:0005737">
    <property type="term" value="C:cytoplasm"/>
    <property type="evidence" value="ECO:0007669"/>
    <property type="project" value="UniProtKB-SubCell"/>
</dbReference>
<dbReference type="InterPro" id="IPR034237">
    <property type="entry name" value="FOX1_RRM"/>
</dbReference>
<organism evidence="11 12">
    <name type="scientific">Chironomus riparius</name>
    <dbReference type="NCBI Taxonomy" id="315576"/>
    <lineage>
        <taxon>Eukaryota</taxon>
        <taxon>Metazoa</taxon>
        <taxon>Ecdysozoa</taxon>
        <taxon>Arthropoda</taxon>
        <taxon>Hexapoda</taxon>
        <taxon>Insecta</taxon>
        <taxon>Pterygota</taxon>
        <taxon>Neoptera</taxon>
        <taxon>Endopterygota</taxon>
        <taxon>Diptera</taxon>
        <taxon>Nematocera</taxon>
        <taxon>Chironomoidea</taxon>
        <taxon>Chironomidae</taxon>
        <taxon>Chironominae</taxon>
        <taxon>Chironomus</taxon>
    </lineage>
</organism>
<dbReference type="OrthoDB" id="5382468at2759"/>
<evidence type="ECO:0000256" key="3">
    <source>
        <dbReference type="ARBA" id="ARBA00022490"/>
    </source>
</evidence>
<dbReference type="PROSITE" id="PS50102">
    <property type="entry name" value="RRM"/>
    <property type="match status" value="1"/>
</dbReference>
<dbReference type="PANTHER" id="PTHR15597:SF22">
    <property type="entry name" value="RNA-BINDING FOX PROTEIN 1, ISOFORM H"/>
    <property type="match status" value="1"/>
</dbReference>
<evidence type="ECO:0000256" key="5">
    <source>
        <dbReference type="ARBA" id="ARBA00022884"/>
    </source>
</evidence>
<keyword evidence="5 8" id="KW-0694">RNA-binding</keyword>
<dbReference type="InterPro" id="IPR035979">
    <property type="entry name" value="RBD_domain_sf"/>
</dbReference>
<dbReference type="AlphaFoldDB" id="A0A9N9RQW7"/>
<evidence type="ECO:0000313" key="11">
    <source>
        <dbReference type="EMBL" id="CAG9801592.1"/>
    </source>
</evidence>
<dbReference type="EMBL" id="OU895877">
    <property type="protein sequence ID" value="CAG9801592.1"/>
    <property type="molecule type" value="Genomic_DNA"/>
</dbReference>
<evidence type="ECO:0000256" key="4">
    <source>
        <dbReference type="ARBA" id="ARBA00022664"/>
    </source>
</evidence>
<feature type="compositionally biased region" description="Low complexity" evidence="9">
    <location>
        <begin position="144"/>
        <end position="184"/>
    </location>
</feature>
<dbReference type="InterPro" id="IPR047131">
    <property type="entry name" value="RBFOX1-like"/>
</dbReference>
<keyword evidence="6" id="KW-0508">mRNA splicing</keyword>
<dbReference type="GO" id="GO:0006397">
    <property type="term" value="P:mRNA processing"/>
    <property type="evidence" value="ECO:0007669"/>
    <property type="project" value="UniProtKB-KW"/>
</dbReference>
<proteinExistence type="predicted"/>
<dbReference type="GO" id="GO:0008380">
    <property type="term" value="P:RNA splicing"/>
    <property type="evidence" value="ECO:0007669"/>
    <property type="project" value="UniProtKB-KW"/>
</dbReference>
<dbReference type="GO" id="GO:0003729">
    <property type="term" value="F:mRNA binding"/>
    <property type="evidence" value="ECO:0007669"/>
    <property type="project" value="TreeGrafter"/>
</dbReference>
<dbReference type="Gene3D" id="3.30.70.330">
    <property type="match status" value="1"/>
</dbReference>
<feature type="compositionally biased region" description="Polar residues" evidence="9">
    <location>
        <begin position="108"/>
        <end position="143"/>
    </location>
</feature>
<reference evidence="11" key="2">
    <citation type="submission" date="2022-10" db="EMBL/GenBank/DDBJ databases">
        <authorList>
            <consortium name="ENA_rothamsted_submissions"/>
            <consortium name="culmorum"/>
            <person name="King R."/>
        </authorList>
    </citation>
    <scope>NUCLEOTIDE SEQUENCE</scope>
</reference>
<dbReference type="PANTHER" id="PTHR15597">
    <property type="entry name" value="ATAXIN 2-BINDING PROTEIN 1-RELATED"/>
    <property type="match status" value="1"/>
</dbReference>
<dbReference type="InterPro" id="IPR012677">
    <property type="entry name" value="Nucleotide-bd_a/b_plait_sf"/>
</dbReference>
<feature type="domain" description="RRM" evidence="10">
    <location>
        <begin position="191"/>
        <end position="267"/>
    </location>
</feature>
<feature type="region of interest" description="Disordered" evidence="9">
    <location>
        <begin position="108"/>
        <end position="188"/>
    </location>
</feature>
<dbReference type="Proteomes" id="UP001153620">
    <property type="component" value="Chromosome 1"/>
</dbReference>
<evidence type="ECO:0000313" key="12">
    <source>
        <dbReference type="Proteomes" id="UP001153620"/>
    </source>
</evidence>
<name>A0A9N9RQW7_9DIPT</name>
<reference evidence="11" key="1">
    <citation type="submission" date="2022-01" db="EMBL/GenBank/DDBJ databases">
        <authorList>
            <person name="King R."/>
        </authorList>
    </citation>
    <scope>NUCLEOTIDE SEQUENCE</scope>
</reference>
<evidence type="ECO:0000256" key="1">
    <source>
        <dbReference type="ARBA" id="ARBA00004123"/>
    </source>
</evidence>
<evidence type="ECO:0000256" key="6">
    <source>
        <dbReference type="ARBA" id="ARBA00023187"/>
    </source>
</evidence>
<dbReference type="CDD" id="cd12407">
    <property type="entry name" value="RRM_FOX1_like"/>
    <property type="match status" value="1"/>
</dbReference>
<sequence length="456" mass="48675">MWSNAYFLPPQGMYFPGVQLMGVRRDGSGFEVIAPSSRPVLQAGMSPFPTQFTPNPQNVGPTVTVAVKNSMTDPLASLKPDLNTQQSNSIHNAVTEFVSNQAITTNNPTIPLTVSTPTANNEQVKSTEATADTNLSSANIDAKTSSQSVTTTSSSGTQVSQTETVITTSSNSTNATNTSSSIISEAKNQPKRLHVSNIPFRFRDPDLRAMFGQFGPILDVEIIFNERGSKGFGFVTMHNNADAERAREKLHGTVVEGRKIEVNNATARVQSKKVATIPNVCVQWPPDATAAALRGVTIQSARARASAAFPTARTFPRLPTPLNSAAAAAVGQLHGYTPVYYDPFFNPAATAHHQNTDPALRLQAATAPMMKAPMAQPQQTFPTAAFTQVQARSLGAAGLSQVQAQTQPLTASYAAASLGGYSRDFAEAYLGHSIGPIPGFTTTMYRNAGYNRYAPY</sequence>
<protein>
    <recommendedName>
        <fullName evidence="10">RRM domain-containing protein</fullName>
    </recommendedName>
</protein>
<comment type="subcellular location">
    <subcellularLocation>
        <location evidence="2">Cytoplasm</location>
    </subcellularLocation>
    <subcellularLocation>
        <location evidence="1">Nucleus</location>
    </subcellularLocation>
</comment>
<evidence type="ECO:0000256" key="8">
    <source>
        <dbReference type="PROSITE-ProRule" id="PRU00176"/>
    </source>
</evidence>
<keyword evidence="3" id="KW-0963">Cytoplasm</keyword>
<evidence type="ECO:0000259" key="10">
    <source>
        <dbReference type="PROSITE" id="PS50102"/>
    </source>
</evidence>
<evidence type="ECO:0000256" key="2">
    <source>
        <dbReference type="ARBA" id="ARBA00004496"/>
    </source>
</evidence>
<accession>A0A9N9RQW7</accession>
<dbReference type="GO" id="GO:0000381">
    <property type="term" value="P:regulation of alternative mRNA splicing, via spliceosome"/>
    <property type="evidence" value="ECO:0007669"/>
    <property type="project" value="InterPro"/>
</dbReference>
<gene>
    <name evidence="11" type="ORF">CHIRRI_LOCUS4514</name>
</gene>
<dbReference type="GO" id="GO:0005634">
    <property type="term" value="C:nucleus"/>
    <property type="evidence" value="ECO:0007669"/>
    <property type="project" value="UniProtKB-SubCell"/>
</dbReference>
<dbReference type="FunFam" id="3.30.70.330:FF:000375">
    <property type="entry name" value="RNA binding fox-1 homolog 1"/>
    <property type="match status" value="1"/>
</dbReference>
<keyword evidence="12" id="KW-1185">Reference proteome</keyword>
<keyword evidence="4" id="KW-0507">mRNA processing</keyword>
<dbReference type="Pfam" id="PF00076">
    <property type="entry name" value="RRM_1"/>
    <property type="match status" value="1"/>
</dbReference>
<dbReference type="InterPro" id="IPR000504">
    <property type="entry name" value="RRM_dom"/>
</dbReference>
<evidence type="ECO:0000256" key="9">
    <source>
        <dbReference type="SAM" id="MobiDB-lite"/>
    </source>
</evidence>
<evidence type="ECO:0000256" key="7">
    <source>
        <dbReference type="ARBA" id="ARBA00023242"/>
    </source>
</evidence>